<keyword evidence="5" id="KW-1185">Reference proteome</keyword>
<dbReference type="InterPro" id="IPR017850">
    <property type="entry name" value="Alkaline_phosphatase_core_sf"/>
</dbReference>
<dbReference type="Pfam" id="PF00884">
    <property type="entry name" value="Sulfatase"/>
    <property type="match status" value="1"/>
</dbReference>
<evidence type="ECO:0000256" key="2">
    <source>
        <dbReference type="ARBA" id="ARBA00022801"/>
    </source>
</evidence>
<dbReference type="InterPro" id="IPR000917">
    <property type="entry name" value="Sulfatase_N"/>
</dbReference>
<reference evidence="4 5" key="1">
    <citation type="submission" date="2020-07" db="EMBL/GenBank/DDBJ databases">
        <title>Roseicoccus Jingziensis gen. nov., sp. nov., isolated from coastal seawater.</title>
        <authorList>
            <person name="Feng X."/>
        </authorList>
    </citation>
    <scope>NUCLEOTIDE SEQUENCE [LARGE SCALE GENOMIC DNA]</scope>
    <source>
        <strain evidence="4 5">N1E253</strain>
    </source>
</reference>
<accession>A0A851GBZ5</accession>
<dbReference type="SUPFAM" id="SSF53649">
    <property type="entry name" value="Alkaline phosphatase-like"/>
    <property type="match status" value="1"/>
</dbReference>
<evidence type="ECO:0000313" key="5">
    <source>
        <dbReference type="Proteomes" id="UP000557872"/>
    </source>
</evidence>
<proteinExistence type="inferred from homology"/>
<evidence type="ECO:0000313" key="4">
    <source>
        <dbReference type="EMBL" id="NWK55258.1"/>
    </source>
</evidence>
<dbReference type="AlphaFoldDB" id="A0A851GBZ5"/>
<organism evidence="4 5">
    <name type="scientific">Oceaniferula marina</name>
    <dbReference type="NCBI Taxonomy" id="2748318"/>
    <lineage>
        <taxon>Bacteria</taxon>
        <taxon>Pseudomonadati</taxon>
        <taxon>Verrucomicrobiota</taxon>
        <taxon>Verrucomicrobiia</taxon>
        <taxon>Verrucomicrobiales</taxon>
        <taxon>Verrucomicrobiaceae</taxon>
        <taxon>Oceaniferula</taxon>
    </lineage>
</organism>
<evidence type="ECO:0000256" key="1">
    <source>
        <dbReference type="ARBA" id="ARBA00008779"/>
    </source>
</evidence>
<comment type="similarity">
    <text evidence="1">Belongs to the sulfatase family.</text>
</comment>
<dbReference type="InterPro" id="IPR050738">
    <property type="entry name" value="Sulfatase"/>
</dbReference>
<name>A0A851GBZ5_9BACT</name>
<feature type="domain" description="Sulfatase N-terminal" evidence="3">
    <location>
        <begin position="39"/>
        <end position="435"/>
    </location>
</feature>
<sequence length="575" mass="65119">MKIDLISHICNHLMLGLTIGFALLMDSTMASVLPKTDQPNIIIIMTDDMGFSDLGCYGSEIKTPHLDTLAHKGIRFTRFYNTGRCCPTRASLLTGLYQHQAGVGNMTNDAGPSKPGYRGRLMERCVTIAEVLGQGGYRTIQTGKWHVGDKKKEWLPSGRGFDRNYSCPQGGGFYFRPSAFKKERHVVRGNEVLYNKQKDPPEGWYATDAWTDEGLKYVREAVEEKKPFLWYLAHNAPHYPLKAKPEDIAKYRGKYKIGWDAIRQQRYEKLIKLGIIDPKWKLSTREKGIPAWDSLSEKQKDEQDLRMATYAAMIDCVDQNVGKIVATLKQLEVYENTLILFLHDNGGCAEGGTMGRNTGKGICGTAESFALYGACWANVSDTPFRKYKKFIHEGGISSPLIAHWPKGINAKLNGKLTSEPTHLIDLMATCVDLSGSSYPESFKGNEIIPMEGVSLNPIFQGKQFKRNAPLFFEHVGNRGIRYGKWKLVAVKGKPWELYDMQADRTERNNMAKELPEKVKELTNLYKAWAERSFVTKNMNFIKYDEFKSPIINPLSTHYQLIINSLSTHYQLIINP</sequence>
<dbReference type="EMBL" id="JACBAZ010000002">
    <property type="protein sequence ID" value="NWK55258.1"/>
    <property type="molecule type" value="Genomic_DNA"/>
</dbReference>
<dbReference type="Proteomes" id="UP000557872">
    <property type="component" value="Unassembled WGS sequence"/>
</dbReference>
<dbReference type="FunFam" id="3.40.720.10:FF:000047">
    <property type="entry name" value="Arylsulfatase"/>
    <property type="match status" value="1"/>
</dbReference>
<protein>
    <submittedName>
        <fullName evidence="4">Arylsulfatase</fullName>
    </submittedName>
</protein>
<comment type="caution">
    <text evidence="4">The sequence shown here is derived from an EMBL/GenBank/DDBJ whole genome shotgun (WGS) entry which is preliminary data.</text>
</comment>
<dbReference type="GO" id="GO:0004065">
    <property type="term" value="F:arylsulfatase activity"/>
    <property type="evidence" value="ECO:0007669"/>
    <property type="project" value="TreeGrafter"/>
</dbReference>
<evidence type="ECO:0000259" key="3">
    <source>
        <dbReference type="Pfam" id="PF00884"/>
    </source>
</evidence>
<dbReference type="Gene3D" id="3.30.1120.10">
    <property type="match status" value="1"/>
</dbReference>
<dbReference type="PANTHER" id="PTHR42693:SF53">
    <property type="entry name" value="ENDO-4-O-SULFATASE"/>
    <property type="match status" value="1"/>
</dbReference>
<dbReference type="PANTHER" id="PTHR42693">
    <property type="entry name" value="ARYLSULFATASE FAMILY MEMBER"/>
    <property type="match status" value="1"/>
</dbReference>
<gene>
    <name evidence="4" type="ORF">HW115_06525</name>
</gene>
<keyword evidence="2" id="KW-0378">Hydrolase</keyword>
<dbReference type="CDD" id="cd16025">
    <property type="entry name" value="PAS_like"/>
    <property type="match status" value="1"/>
</dbReference>
<dbReference type="Gene3D" id="3.40.720.10">
    <property type="entry name" value="Alkaline Phosphatase, subunit A"/>
    <property type="match status" value="1"/>
</dbReference>